<feature type="compositionally biased region" description="Basic and acidic residues" evidence="1">
    <location>
        <begin position="1"/>
        <end position="13"/>
    </location>
</feature>
<evidence type="ECO:0000313" key="3">
    <source>
        <dbReference type="Proteomes" id="UP001066276"/>
    </source>
</evidence>
<reference evidence="2" key="1">
    <citation type="journal article" date="2022" name="bioRxiv">
        <title>Sequencing and chromosome-scale assembly of the giantPleurodeles waltlgenome.</title>
        <authorList>
            <person name="Brown T."/>
            <person name="Elewa A."/>
            <person name="Iarovenko S."/>
            <person name="Subramanian E."/>
            <person name="Araus A.J."/>
            <person name="Petzold A."/>
            <person name="Susuki M."/>
            <person name="Suzuki K.-i.T."/>
            <person name="Hayashi T."/>
            <person name="Toyoda A."/>
            <person name="Oliveira C."/>
            <person name="Osipova E."/>
            <person name="Leigh N.D."/>
            <person name="Simon A."/>
            <person name="Yun M.H."/>
        </authorList>
    </citation>
    <scope>NUCLEOTIDE SEQUENCE</scope>
    <source>
        <strain evidence="2">20211129_DDA</strain>
        <tissue evidence="2">Liver</tissue>
    </source>
</reference>
<feature type="region of interest" description="Disordered" evidence="1">
    <location>
        <begin position="1"/>
        <end position="81"/>
    </location>
</feature>
<name>A0AAV7VAR2_PLEWA</name>
<gene>
    <name evidence="2" type="ORF">NDU88_001815</name>
</gene>
<feature type="compositionally biased region" description="Gly residues" evidence="1">
    <location>
        <begin position="22"/>
        <end position="31"/>
    </location>
</feature>
<evidence type="ECO:0000256" key="1">
    <source>
        <dbReference type="SAM" id="MobiDB-lite"/>
    </source>
</evidence>
<proteinExistence type="predicted"/>
<comment type="caution">
    <text evidence="2">The sequence shown here is derived from an EMBL/GenBank/DDBJ whole genome shotgun (WGS) entry which is preliminary data.</text>
</comment>
<evidence type="ECO:0000313" key="2">
    <source>
        <dbReference type="EMBL" id="KAJ1197971.1"/>
    </source>
</evidence>
<accession>A0AAV7VAR2</accession>
<feature type="compositionally biased region" description="Basic and acidic residues" evidence="1">
    <location>
        <begin position="39"/>
        <end position="64"/>
    </location>
</feature>
<dbReference type="AlphaFoldDB" id="A0AAV7VAR2"/>
<sequence length="81" mass="8611">MKCKIPLEQERITSLKLKKNAGRGGEAGPEGGPRQTPPEGRKPACDSEEKAGQAPGEKEGKRPPETGAIRNGAGQRQRGLH</sequence>
<dbReference type="Proteomes" id="UP001066276">
    <property type="component" value="Chromosome 2_1"/>
</dbReference>
<organism evidence="2 3">
    <name type="scientific">Pleurodeles waltl</name>
    <name type="common">Iberian ribbed newt</name>
    <dbReference type="NCBI Taxonomy" id="8319"/>
    <lineage>
        <taxon>Eukaryota</taxon>
        <taxon>Metazoa</taxon>
        <taxon>Chordata</taxon>
        <taxon>Craniata</taxon>
        <taxon>Vertebrata</taxon>
        <taxon>Euteleostomi</taxon>
        <taxon>Amphibia</taxon>
        <taxon>Batrachia</taxon>
        <taxon>Caudata</taxon>
        <taxon>Salamandroidea</taxon>
        <taxon>Salamandridae</taxon>
        <taxon>Pleurodelinae</taxon>
        <taxon>Pleurodeles</taxon>
    </lineage>
</organism>
<protein>
    <submittedName>
        <fullName evidence="2">Uncharacterized protein</fullName>
    </submittedName>
</protein>
<dbReference type="EMBL" id="JANPWB010000003">
    <property type="protein sequence ID" value="KAJ1197971.1"/>
    <property type="molecule type" value="Genomic_DNA"/>
</dbReference>
<keyword evidence="3" id="KW-1185">Reference proteome</keyword>